<dbReference type="AlphaFoldDB" id="A0A4P9ZRU1"/>
<gene>
    <name evidence="1" type="ORF">BJ085DRAFT_17038</name>
</gene>
<name>A0A4P9ZRU1_9FUNG</name>
<proteinExistence type="predicted"/>
<dbReference type="InterPro" id="IPR036754">
    <property type="entry name" value="YbaK/aa-tRNA-synt-asso_dom_sf"/>
</dbReference>
<dbReference type="Proteomes" id="UP000268162">
    <property type="component" value="Unassembled WGS sequence"/>
</dbReference>
<organism evidence="1 2">
    <name type="scientific">Dimargaris cristalligena</name>
    <dbReference type="NCBI Taxonomy" id="215637"/>
    <lineage>
        <taxon>Eukaryota</taxon>
        <taxon>Fungi</taxon>
        <taxon>Fungi incertae sedis</taxon>
        <taxon>Zoopagomycota</taxon>
        <taxon>Kickxellomycotina</taxon>
        <taxon>Dimargaritomycetes</taxon>
        <taxon>Dimargaritales</taxon>
        <taxon>Dimargaritaceae</taxon>
        <taxon>Dimargaris</taxon>
    </lineage>
</organism>
<dbReference type="PANTHER" id="PTHR30411">
    <property type="entry name" value="CYTOPLASMIC PROTEIN"/>
    <property type="match status" value="1"/>
</dbReference>
<accession>A0A4P9ZRU1</accession>
<sequence length="149" mass="17478">VMRALEELKIRRITQFYVVDPDYYDWTLQARVFRLTAPSVAHLCKCVVMENTRSSHQRYDSYISSIDTARLTEFVRQQDGYTKGKKKYNFRLVDSDMSLALTGYSNNAVSPFGLNHPIPIILDKSIDRLSVSELFMHIYIWLIRTANRY</sequence>
<dbReference type="EMBL" id="ML002762">
    <property type="protein sequence ID" value="RKP35898.1"/>
    <property type="molecule type" value="Genomic_DNA"/>
</dbReference>
<reference evidence="2" key="1">
    <citation type="journal article" date="2018" name="Nat. Microbiol.">
        <title>Leveraging single-cell genomics to expand the fungal tree of life.</title>
        <authorList>
            <person name="Ahrendt S.R."/>
            <person name="Quandt C.A."/>
            <person name="Ciobanu D."/>
            <person name="Clum A."/>
            <person name="Salamov A."/>
            <person name="Andreopoulos B."/>
            <person name="Cheng J.F."/>
            <person name="Woyke T."/>
            <person name="Pelin A."/>
            <person name="Henrissat B."/>
            <person name="Reynolds N.K."/>
            <person name="Benny G.L."/>
            <person name="Smith M.E."/>
            <person name="James T.Y."/>
            <person name="Grigoriev I.V."/>
        </authorList>
    </citation>
    <scope>NUCLEOTIDE SEQUENCE [LARGE SCALE GENOMIC DNA]</scope>
    <source>
        <strain evidence="2">RSA 468</strain>
    </source>
</reference>
<dbReference type="STRING" id="215637.A0A4P9ZRU1"/>
<dbReference type="PANTHER" id="PTHR30411:SF4">
    <property type="entry name" value="YBAK_AMINOACYL-TRNA SYNTHETASE-ASSOCIATED DOMAIN-CONTAINING PROTEIN"/>
    <property type="match status" value="1"/>
</dbReference>
<evidence type="ECO:0000313" key="1">
    <source>
        <dbReference type="EMBL" id="RKP35898.1"/>
    </source>
</evidence>
<feature type="non-terminal residue" evidence="1">
    <location>
        <position position="1"/>
    </location>
</feature>
<dbReference type="GO" id="GO:0002161">
    <property type="term" value="F:aminoacyl-tRNA deacylase activity"/>
    <property type="evidence" value="ECO:0007669"/>
    <property type="project" value="InterPro"/>
</dbReference>
<dbReference type="SUPFAM" id="SSF55826">
    <property type="entry name" value="YbaK/ProRS associated domain"/>
    <property type="match status" value="1"/>
</dbReference>
<keyword evidence="2" id="KW-1185">Reference proteome</keyword>
<protein>
    <submittedName>
        <fullName evidence="1">Uncharacterized protein</fullName>
    </submittedName>
</protein>
<evidence type="ECO:0000313" key="2">
    <source>
        <dbReference type="Proteomes" id="UP000268162"/>
    </source>
</evidence>
<dbReference type="Gene3D" id="3.90.960.10">
    <property type="entry name" value="YbaK/aminoacyl-tRNA synthetase-associated domain"/>
    <property type="match status" value="1"/>
</dbReference>